<dbReference type="Gene3D" id="2.120.10.80">
    <property type="entry name" value="Kelch-type beta propeller"/>
    <property type="match status" value="1"/>
</dbReference>
<comment type="caution">
    <text evidence="1">The sequence shown here is derived from an EMBL/GenBank/DDBJ whole genome shotgun (WGS) entry which is preliminary data.</text>
</comment>
<dbReference type="EMBL" id="JAUIZM010000001">
    <property type="protein sequence ID" value="KAK1405487.1"/>
    <property type="molecule type" value="Genomic_DNA"/>
</dbReference>
<dbReference type="AlphaFoldDB" id="A0AAD8JJ92"/>
<gene>
    <name evidence="1" type="ORF">POM88_005092</name>
</gene>
<dbReference type="Proteomes" id="UP001237642">
    <property type="component" value="Unassembled WGS sequence"/>
</dbReference>
<proteinExistence type="predicted"/>
<dbReference type="SUPFAM" id="SSF117281">
    <property type="entry name" value="Kelch motif"/>
    <property type="match status" value="1"/>
</dbReference>
<name>A0AAD8JJ92_9APIA</name>
<sequence>MAQNIKKFCLYDGHVFAVIPVADEVTPEESHNLSTQVLPDGIRDKNIIIAALASECLNTDALVSVGSMIYSVGRIVYNEQMETEPNNEVTKFDPTQPEVQLESCCNMIQPRKSPALISFGGIIYAFGGLATDIENCMECPWAEFLDTNKPIKEQKWKALKEPVLRLSLSLQPCAIRYDAENILIMGGTKFGEGAILYNVANESSKVYNFSPMPWYGKVDHVAIFGEKTVYCISHDYLFAYELDKQIRYIADMNSMIPHFDHRFWTSSLGPVLVHLKDNLFNIFALASAFDPERTRIVECIKFRATKVNKNSIKNWGSPGSSDRVLHLDLLGYQYYRCDLLWNLWGAVPM</sequence>
<reference evidence="1" key="2">
    <citation type="submission" date="2023-05" db="EMBL/GenBank/DDBJ databases">
        <authorList>
            <person name="Schelkunov M.I."/>
        </authorList>
    </citation>
    <scope>NUCLEOTIDE SEQUENCE</scope>
    <source>
        <strain evidence="1">Hsosn_3</strain>
        <tissue evidence="1">Leaf</tissue>
    </source>
</reference>
<evidence type="ECO:0000313" key="2">
    <source>
        <dbReference type="Proteomes" id="UP001237642"/>
    </source>
</evidence>
<protein>
    <submittedName>
        <fullName evidence="1">Uncharacterized protein</fullName>
    </submittedName>
</protein>
<reference evidence="1" key="1">
    <citation type="submission" date="2023-02" db="EMBL/GenBank/DDBJ databases">
        <title>Genome of toxic invasive species Heracleum sosnowskyi carries increased number of genes despite the absence of recent whole-genome duplications.</title>
        <authorList>
            <person name="Schelkunov M."/>
            <person name="Shtratnikova V."/>
            <person name="Makarenko M."/>
            <person name="Klepikova A."/>
            <person name="Omelchenko D."/>
            <person name="Novikova G."/>
            <person name="Obukhova E."/>
            <person name="Bogdanov V."/>
            <person name="Penin A."/>
            <person name="Logacheva M."/>
        </authorList>
    </citation>
    <scope>NUCLEOTIDE SEQUENCE</scope>
    <source>
        <strain evidence="1">Hsosn_3</strain>
        <tissue evidence="1">Leaf</tissue>
    </source>
</reference>
<keyword evidence="2" id="KW-1185">Reference proteome</keyword>
<evidence type="ECO:0000313" key="1">
    <source>
        <dbReference type="EMBL" id="KAK1405487.1"/>
    </source>
</evidence>
<dbReference type="InterPro" id="IPR015915">
    <property type="entry name" value="Kelch-typ_b-propeller"/>
</dbReference>
<accession>A0AAD8JJ92</accession>
<organism evidence="1 2">
    <name type="scientific">Heracleum sosnowskyi</name>
    <dbReference type="NCBI Taxonomy" id="360622"/>
    <lineage>
        <taxon>Eukaryota</taxon>
        <taxon>Viridiplantae</taxon>
        <taxon>Streptophyta</taxon>
        <taxon>Embryophyta</taxon>
        <taxon>Tracheophyta</taxon>
        <taxon>Spermatophyta</taxon>
        <taxon>Magnoliopsida</taxon>
        <taxon>eudicotyledons</taxon>
        <taxon>Gunneridae</taxon>
        <taxon>Pentapetalae</taxon>
        <taxon>asterids</taxon>
        <taxon>campanulids</taxon>
        <taxon>Apiales</taxon>
        <taxon>Apiaceae</taxon>
        <taxon>Apioideae</taxon>
        <taxon>apioid superclade</taxon>
        <taxon>Tordylieae</taxon>
        <taxon>Tordyliinae</taxon>
        <taxon>Heracleum</taxon>
    </lineage>
</organism>